<dbReference type="InterPro" id="IPR036514">
    <property type="entry name" value="SGNH_hydro_sf"/>
</dbReference>
<dbReference type="OrthoDB" id="265974at2"/>
<name>A0A1N6D6K4_9BACT</name>
<dbReference type="STRING" id="536979.SAMN04488055_0363"/>
<dbReference type="GO" id="GO:0016788">
    <property type="term" value="F:hydrolase activity, acting on ester bonds"/>
    <property type="evidence" value="ECO:0007669"/>
    <property type="project" value="UniProtKB-ARBA"/>
</dbReference>
<dbReference type="Pfam" id="PF16227">
    <property type="entry name" value="DUF4886"/>
    <property type="match status" value="1"/>
</dbReference>
<dbReference type="AlphaFoldDB" id="A0A1N6D6K4"/>
<feature type="chain" id="PRO_5013360187" description="DUF4886 domain-containing protein" evidence="1">
    <location>
        <begin position="22"/>
        <end position="302"/>
    </location>
</feature>
<feature type="signal peptide" evidence="1">
    <location>
        <begin position="1"/>
        <end position="21"/>
    </location>
</feature>
<dbReference type="InterPro" id="IPR032616">
    <property type="entry name" value="DUF4886"/>
</dbReference>
<evidence type="ECO:0000313" key="4">
    <source>
        <dbReference type="Proteomes" id="UP000185003"/>
    </source>
</evidence>
<accession>A0A1N6D6K4</accession>
<reference evidence="3 4" key="1">
    <citation type="submission" date="2016-11" db="EMBL/GenBank/DDBJ databases">
        <authorList>
            <person name="Jaros S."/>
            <person name="Januszkiewicz K."/>
            <person name="Wedrychowicz H."/>
        </authorList>
    </citation>
    <scope>NUCLEOTIDE SEQUENCE [LARGE SCALE GENOMIC DNA]</scope>
    <source>
        <strain evidence="3 4">DSM 24787</strain>
    </source>
</reference>
<dbReference type="EMBL" id="FSRA01000001">
    <property type="protein sequence ID" value="SIN66458.1"/>
    <property type="molecule type" value="Genomic_DNA"/>
</dbReference>
<evidence type="ECO:0000256" key="1">
    <source>
        <dbReference type="SAM" id="SignalP"/>
    </source>
</evidence>
<dbReference type="Proteomes" id="UP000185003">
    <property type="component" value="Unassembled WGS sequence"/>
</dbReference>
<dbReference type="Gene3D" id="3.40.50.1110">
    <property type="entry name" value="SGNH hydrolase"/>
    <property type="match status" value="1"/>
</dbReference>
<feature type="domain" description="DUF4886" evidence="2">
    <location>
        <begin position="27"/>
        <end position="153"/>
    </location>
</feature>
<gene>
    <name evidence="3" type="ORF">SAMN04488055_0363</name>
</gene>
<proteinExistence type="predicted"/>
<sequence length="302" mass="33877">MLLRFKICLLVLCSICFTAQAQKKYRLFIIGNSFSQNAATFLPQLTREGGIELETGRAELGGCSMERHWKLVETAEKDTSDPAGKAYGGKSLRQLLSDGTWDIVTIQQYSLLSGDPETYRPYARKLYDFIKSIQPNAKIYIHQIWAYRSDAKSFGRIAGEERAVDAADMHQHVRAAYHTIADELNLAVIPVGDAFRAMATDPSWAYKKDTTFNFETAVSPALPDQTNSLHMGYRWDNNKLDFDANHANRAGCYLGSLVWYQTLFGGDVKKVQFKPEQVSDEMAAQFKKVVLALPVPADSVAR</sequence>
<keyword evidence="4" id="KW-1185">Reference proteome</keyword>
<keyword evidence="1" id="KW-0732">Signal</keyword>
<protein>
    <recommendedName>
        <fullName evidence="2">DUF4886 domain-containing protein</fullName>
    </recommendedName>
</protein>
<dbReference type="RefSeq" id="WP_074237464.1">
    <property type="nucleotide sequence ID" value="NZ_FSRA01000001.1"/>
</dbReference>
<organism evidence="3 4">
    <name type="scientific">Chitinophaga niabensis</name>
    <dbReference type="NCBI Taxonomy" id="536979"/>
    <lineage>
        <taxon>Bacteria</taxon>
        <taxon>Pseudomonadati</taxon>
        <taxon>Bacteroidota</taxon>
        <taxon>Chitinophagia</taxon>
        <taxon>Chitinophagales</taxon>
        <taxon>Chitinophagaceae</taxon>
        <taxon>Chitinophaga</taxon>
    </lineage>
</organism>
<dbReference type="SUPFAM" id="SSF52266">
    <property type="entry name" value="SGNH hydrolase"/>
    <property type="match status" value="1"/>
</dbReference>
<evidence type="ECO:0000259" key="2">
    <source>
        <dbReference type="Pfam" id="PF16227"/>
    </source>
</evidence>
<evidence type="ECO:0000313" key="3">
    <source>
        <dbReference type="EMBL" id="SIN66458.1"/>
    </source>
</evidence>